<evidence type="ECO:0000313" key="6">
    <source>
        <dbReference type="Proteomes" id="UP000306509"/>
    </source>
</evidence>
<dbReference type="PROSITE" id="PS51782">
    <property type="entry name" value="LYSM"/>
    <property type="match status" value="3"/>
</dbReference>
<dbReference type="PANTHER" id="PTHR33734:SF22">
    <property type="entry name" value="MEMBRANE-BOUND LYTIC MUREIN TRANSGLYCOSYLASE D"/>
    <property type="match status" value="1"/>
</dbReference>
<reference evidence="5 6" key="1">
    <citation type="journal article" date="2019" name="Anaerobe">
        <title>Detection of Robinsoniella peoriensis in multiple bone samples of a trauma patient.</title>
        <authorList>
            <person name="Schrottner P."/>
            <person name="Hartwich K."/>
            <person name="Bunk B."/>
            <person name="Schober I."/>
            <person name="Helbig S."/>
            <person name="Rudolph W.W."/>
            <person name="Gunzer F."/>
        </authorList>
    </citation>
    <scope>NUCLEOTIDE SEQUENCE [LARGE SCALE GENOMIC DNA]</scope>
    <source>
        <strain evidence="5 6">DSM 106044</strain>
    </source>
</reference>
<dbReference type="CDD" id="cd00118">
    <property type="entry name" value="LysM"/>
    <property type="match status" value="3"/>
</dbReference>
<dbReference type="GO" id="GO:0003796">
    <property type="term" value="F:lysozyme activity"/>
    <property type="evidence" value="ECO:0007669"/>
    <property type="project" value="UniProtKB-EC"/>
</dbReference>
<accession>A0A4U8QCM5</accession>
<dbReference type="SUPFAM" id="SSF51445">
    <property type="entry name" value="(Trans)glycosidases"/>
    <property type="match status" value="1"/>
</dbReference>
<dbReference type="InterPro" id="IPR017853">
    <property type="entry name" value="GH"/>
</dbReference>
<protein>
    <submittedName>
        <fullName evidence="5">Autolytic lysozyme</fullName>
        <ecNumber evidence="5">3.2.1.17</ecNumber>
    </submittedName>
</protein>
<comment type="caution">
    <text evidence="5">The sequence shown here is derived from an EMBL/GenBank/DDBJ whole genome shotgun (WGS) entry which is preliminary data.</text>
</comment>
<dbReference type="STRING" id="180332.GCA_000797495_00531"/>
<dbReference type="InterPro" id="IPR018077">
    <property type="entry name" value="Glyco_hydro_fam25_subgr"/>
</dbReference>
<evidence type="ECO:0000259" key="4">
    <source>
        <dbReference type="PROSITE" id="PS51782"/>
    </source>
</evidence>
<evidence type="ECO:0000313" key="5">
    <source>
        <dbReference type="EMBL" id="TLD02063.1"/>
    </source>
</evidence>
<dbReference type="SMART" id="SM00257">
    <property type="entry name" value="LysM"/>
    <property type="match status" value="3"/>
</dbReference>
<sequence>MLKKILAILLSTLLLFSFFPVFIVCAIPPSSHPLYLGIDVSFYQEDIDFEQVADSGIQVVYIRSSLGGDYIDPKFEDNYAKASAAGLSIGFYHYVTARSISQAQYQAQFFVNTIQDKDFDCRLAMDFEDLQYLTDTEINAIGLAFIQTVEQLSGKKAVVYSDSYNAGYTFSGAITAYPLWVAEYGAASPSDNSNWNFWVGWQHSDTGRIPGISTNVDLDYFTDGIFLDNSGPVNPVPPPPEPSTSYVEYRVKSGDTLWNIAQLYHTSITAIANENALANPNLIYPGQILRIPIPDNTPSEDTYLTYTVKPGDTLWAISRNYHTSIADLVKLNQIHNENLIYPGQKLRIPCTPDSGSSKPVQWYTVKSGDTLWAIAAKYNTTISALVSVNHISNPNFILIGQKLQIPS</sequence>
<keyword evidence="6" id="KW-1185">Reference proteome</keyword>
<dbReference type="GO" id="GO:0016998">
    <property type="term" value="P:cell wall macromolecule catabolic process"/>
    <property type="evidence" value="ECO:0007669"/>
    <property type="project" value="InterPro"/>
</dbReference>
<dbReference type="EMBL" id="QGQD01000023">
    <property type="protein sequence ID" value="TLD02063.1"/>
    <property type="molecule type" value="Genomic_DNA"/>
</dbReference>
<organism evidence="5 6">
    <name type="scientific">Robinsoniella peoriensis</name>
    <dbReference type="NCBI Taxonomy" id="180332"/>
    <lineage>
        <taxon>Bacteria</taxon>
        <taxon>Bacillati</taxon>
        <taxon>Bacillota</taxon>
        <taxon>Clostridia</taxon>
        <taxon>Lachnospirales</taxon>
        <taxon>Lachnospiraceae</taxon>
        <taxon>Robinsoniella</taxon>
    </lineage>
</organism>
<dbReference type="InterPro" id="IPR002053">
    <property type="entry name" value="Glyco_hydro_25"/>
</dbReference>
<evidence type="ECO:0000256" key="2">
    <source>
        <dbReference type="ARBA" id="ARBA00022801"/>
    </source>
</evidence>
<dbReference type="Gene3D" id="3.20.20.80">
    <property type="entry name" value="Glycosidases"/>
    <property type="match status" value="1"/>
</dbReference>
<dbReference type="PROSITE" id="PS51904">
    <property type="entry name" value="GLYCOSYL_HYDROL_F25_2"/>
    <property type="match status" value="1"/>
</dbReference>
<feature type="domain" description="LysM" evidence="4">
    <location>
        <begin position="247"/>
        <end position="291"/>
    </location>
</feature>
<dbReference type="SMART" id="SM00641">
    <property type="entry name" value="Glyco_25"/>
    <property type="match status" value="1"/>
</dbReference>
<dbReference type="InterPro" id="IPR018392">
    <property type="entry name" value="LysM"/>
</dbReference>
<dbReference type="Pfam" id="PF01476">
    <property type="entry name" value="LysM"/>
    <property type="match status" value="3"/>
</dbReference>
<evidence type="ECO:0000256" key="3">
    <source>
        <dbReference type="ARBA" id="ARBA00023295"/>
    </source>
</evidence>
<dbReference type="RefSeq" id="WP_047832881.1">
    <property type="nucleotide sequence ID" value="NZ_QGQD01000023.1"/>
</dbReference>
<dbReference type="InterPro" id="IPR036779">
    <property type="entry name" value="LysM_dom_sf"/>
</dbReference>
<dbReference type="Gene3D" id="3.10.350.10">
    <property type="entry name" value="LysM domain"/>
    <property type="match status" value="3"/>
</dbReference>
<dbReference type="AlphaFoldDB" id="A0A4U8QCM5"/>
<dbReference type="Proteomes" id="UP000306509">
    <property type="component" value="Unassembled WGS sequence"/>
</dbReference>
<name>A0A4U8QCM5_9FIRM</name>
<dbReference type="GO" id="GO:0009253">
    <property type="term" value="P:peptidoglycan catabolic process"/>
    <property type="evidence" value="ECO:0007669"/>
    <property type="project" value="InterPro"/>
</dbReference>
<comment type="similarity">
    <text evidence="1">Belongs to the glycosyl hydrolase 25 family.</text>
</comment>
<dbReference type="Pfam" id="PF01183">
    <property type="entry name" value="Glyco_hydro_25"/>
    <property type="match status" value="1"/>
</dbReference>
<keyword evidence="3 5" id="KW-0326">Glycosidase</keyword>
<gene>
    <name evidence="5" type="primary">lyc</name>
    <name evidence="5" type="ORF">DSM106044_01100</name>
</gene>
<feature type="domain" description="LysM" evidence="4">
    <location>
        <begin position="361"/>
        <end position="405"/>
    </location>
</feature>
<proteinExistence type="inferred from homology"/>
<dbReference type="PANTHER" id="PTHR33734">
    <property type="entry name" value="LYSM DOMAIN-CONTAINING GPI-ANCHORED PROTEIN 2"/>
    <property type="match status" value="1"/>
</dbReference>
<feature type="domain" description="LysM" evidence="4">
    <location>
        <begin position="304"/>
        <end position="348"/>
    </location>
</feature>
<dbReference type="EC" id="3.2.1.17" evidence="5"/>
<dbReference type="SUPFAM" id="SSF54106">
    <property type="entry name" value="LysM domain"/>
    <property type="match status" value="3"/>
</dbReference>
<keyword evidence="2 5" id="KW-0378">Hydrolase</keyword>
<evidence type="ECO:0000256" key="1">
    <source>
        <dbReference type="ARBA" id="ARBA00010646"/>
    </source>
</evidence>